<sequence length="66" mass="7561">RILERTIVLWPGASQFTDYFCEVRPYVLAVLIQPAFVYVLCSLFYNDLSNMRFPAGSLAINMAIEI</sequence>
<dbReference type="AlphaFoldDB" id="A0A0B7BWD9"/>
<keyword evidence="1" id="KW-0812">Transmembrane</keyword>
<keyword evidence="1" id="KW-0472">Membrane</keyword>
<gene>
    <name evidence="2" type="primary">ORF215210</name>
</gene>
<accession>A0A0B7BWD9</accession>
<feature type="transmembrane region" description="Helical" evidence="1">
    <location>
        <begin position="26"/>
        <end position="45"/>
    </location>
</feature>
<reference evidence="2" key="1">
    <citation type="submission" date="2014-12" db="EMBL/GenBank/DDBJ databases">
        <title>Insight into the proteome of Arion vulgaris.</title>
        <authorList>
            <person name="Aradska J."/>
            <person name="Bulat T."/>
            <person name="Smidak R."/>
            <person name="Sarate P."/>
            <person name="Gangsoo J."/>
            <person name="Sialana F."/>
            <person name="Bilban M."/>
            <person name="Lubec G."/>
        </authorList>
    </citation>
    <scope>NUCLEOTIDE SEQUENCE</scope>
    <source>
        <tissue evidence="2">Skin</tissue>
    </source>
</reference>
<evidence type="ECO:0000256" key="1">
    <source>
        <dbReference type="SAM" id="Phobius"/>
    </source>
</evidence>
<organism evidence="2">
    <name type="scientific">Arion vulgaris</name>
    <dbReference type="NCBI Taxonomy" id="1028688"/>
    <lineage>
        <taxon>Eukaryota</taxon>
        <taxon>Metazoa</taxon>
        <taxon>Spiralia</taxon>
        <taxon>Lophotrochozoa</taxon>
        <taxon>Mollusca</taxon>
        <taxon>Gastropoda</taxon>
        <taxon>Heterobranchia</taxon>
        <taxon>Euthyneura</taxon>
        <taxon>Panpulmonata</taxon>
        <taxon>Eupulmonata</taxon>
        <taxon>Stylommatophora</taxon>
        <taxon>Helicina</taxon>
        <taxon>Arionoidea</taxon>
        <taxon>Arionidae</taxon>
        <taxon>Arion</taxon>
    </lineage>
</organism>
<dbReference type="EMBL" id="HACG01050387">
    <property type="protein sequence ID" value="CEK97252.1"/>
    <property type="molecule type" value="Transcribed_RNA"/>
</dbReference>
<name>A0A0B7BWD9_9EUPU</name>
<feature type="non-terminal residue" evidence="2">
    <location>
        <position position="1"/>
    </location>
</feature>
<protein>
    <submittedName>
        <fullName evidence="2">Uncharacterized protein</fullName>
    </submittedName>
</protein>
<proteinExistence type="predicted"/>
<evidence type="ECO:0000313" key="2">
    <source>
        <dbReference type="EMBL" id="CEK97252.1"/>
    </source>
</evidence>
<keyword evidence="1" id="KW-1133">Transmembrane helix</keyword>